<dbReference type="PROSITE" id="PS51257">
    <property type="entry name" value="PROKAR_LIPOPROTEIN"/>
    <property type="match status" value="1"/>
</dbReference>
<comment type="similarity">
    <text evidence="5">Belongs to the bacterial solute-binding protein 9 family.</text>
</comment>
<gene>
    <name evidence="7" type="ORF">IV43_GL001808</name>
    <name evidence="6" type="ORF">K8V00_01215</name>
</gene>
<evidence type="ECO:0000256" key="2">
    <source>
        <dbReference type="ARBA" id="ARBA00022448"/>
    </source>
</evidence>
<dbReference type="GeneID" id="95348232"/>
<reference evidence="7 8" key="1">
    <citation type="journal article" date="2015" name="Genome Announc.">
        <title>Expanding the biotechnology potential of lactobacilli through comparative genomics of 213 strains and associated genera.</title>
        <authorList>
            <person name="Sun Z."/>
            <person name="Harris H.M."/>
            <person name="McCann A."/>
            <person name="Guo C."/>
            <person name="Argimon S."/>
            <person name="Zhang W."/>
            <person name="Yang X."/>
            <person name="Jeffery I.B."/>
            <person name="Cooney J.C."/>
            <person name="Kagawa T.F."/>
            <person name="Liu W."/>
            <person name="Song Y."/>
            <person name="Salvetti E."/>
            <person name="Wrobel A."/>
            <person name="Rasinkangas P."/>
            <person name="Parkhill J."/>
            <person name="Rea M.C."/>
            <person name="O'Sullivan O."/>
            <person name="Ritari J."/>
            <person name="Douillard F.P."/>
            <person name="Paul Ross R."/>
            <person name="Yang R."/>
            <person name="Briner A.E."/>
            <person name="Felis G.E."/>
            <person name="de Vos W.M."/>
            <person name="Barrangou R."/>
            <person name="Klaenhammer T.R."/>
            <person name="Caufield P.W."/>
            <person name="Cui Y."/>
            <person name="Zhang H."/>
            <person name="O'Toole P.W."/>
        </authorList>
    </citation>
    <scope>NUCLEOTIDE SEQUENCE [LARGE SCALE GENOMIC DNA]</scope>
    <source>
        <strain evidence="7 8">DSM 15353</strain>
    </source>
</reference>
<dbReference type="GO" id="GO:0007155">
    <property type="term" value="P:cell adhesion"/>
    <property type="evidence" value="ECO:0007669"/>
    <property type="project" value="InterPro"/>
</dbReference>
<reference evidence="6" key="2">
    <citation type="journal article" date="2021" name="PeerJ">
        <title>Extensive microbial diversity within the chicken gut microbiome revealed by metagenomics and culture.</title>
        <authorList>
            <person name="Gilroy R."/>
            <person name="Ravi A."/>
            <person name="Getino M."/>
            <person name="Pursley I."/>
            <person name="Horton D.L."/>
            <person name="Alikhan N.F."/>
            <person name="Baker D."/>
            <person name="Gharbi K."/>
            <person name="Hall N."/>
            <person name="Watson M."/>
            <person name="Adriaenssens E.M."/>
            <person name="Foster-Nyarko E."/>
            <person name="Jarju S."/>
            <person name="Secka A."/>
            <person name="Antonio M."/>
            <person name="Oren A."/>
            <person name="Chaudhuri R.R."/>
            <person name="La Ragione R."/>
            <person name="Hildebrand F."/>
            <person name="Pallen M.J."/>
        </authorList>
    </citation>
    <scope>NUCLEOTIDE SEQUENCE</scope>
    <source>
        <strain evidence="6">CHK174-6876</strain>
    </source>
</reference>
<sequence>MEKLSKFKQIRNWGLAFLLVILVFVGAGCSSNSAKKDSGKIKITATTDFYGEVAKAVVGKKGEVTSVINKPNVDPHDYDPTPKIAKEVAGSQIVIANGIGYDSWMNNLVKNNDSKATYLKVGENVMNKKTGDNPHLWYDPNTMPKLANRIAKELGEKQPKNKKYFQKNAQKYISSLQSVDNKIANLKKVAAKTENKNVYVSEPVFDYAINSMGFKVGDQKFENSVEKGTDPSPQTISDMQKNIKEHKIAFFVYNSQVSDKTVNNFVSLAKENDVPVLKVTETLPAGKNYKQWMSGQYNSLLKILDQEK</sequence>
<dbReference type="Proteomes" id="UP000707535">
    <property type="component" value="Unassembled WGS sequence"/>
</dbReference>
<keyword evidence="3" id="KW-0479">Metal-binding</keyword>
<evidence type="ECO:0000256" key="5">
    <source>
        <dbReference type="RuleBase" id="RU003512"/>
    </source>
</evidence>
<name>A0A0R2JWZ4_9LACO</name>
<dbReference type="PATRIC" id="fig|89059.3.peg.1924"/>
<dbReference type="GO" id="GO:0046872">
    <property type="term" value="F:metal ion binding"/>
    <property type="evidence" value="ECO:0007669"/>
    <property type="project" value="UniProtKB-KW"/>
</dbReference>
<evidence type="ECO:0000256" key="1">
    <source>
        <dbReference type="ARBA" id="ARBA00004196"/>
    </source>
</evidence>
<dbReference type="Pfam" id="PF01297">
    <property type="entry name" value="ZnuA"/>
    <property type="match status" value="1"/>
</dbReference>
<evidence type="ECO:0000313" key="6">
    <source>
        <dbReference type="EMBL" id="HJE96213.1"/>
    </source>
</evidence>
<dbReference type="RefSeq" id="WP_035630963.1">
    <property type="nucleotide sequence ID" value="NZ_JQBK01000062.1"/>
</dbReference>
<dbReference type="CDD" id="cd01020">
    <property type="entry name" value="TroA_b"/>
    <property type="match status" value="1"/>
</dbReference>
<dbReference type="InterPro" id="IPR006128">
    <property type="entry name" value="Lipoprotein_PsaA-like"/>
</dbReference>
<dbReference type="InterPro" id="IPR050492">
    <property type="entry name" value="Bact_metal-bind_prot9"/>
</dbReference>
<evidence type="ECO:0000256" key="3">
    <source>
        <dbReference type="ARBA" id="ARBA00022723"/>
    </source>
</evidence>
<dbReference type="InterPro" id="IPR006127">
    <property type="entry name" value="ZnuA-like"/>
</dbReference>
<evidence type="ECO:0000256" key="4">
    <source>
        <dbReference type="ARBA" id="ARBA00022729"/>
    </source>
</evidence>
<evidence type="ECO:0000313" key="7">
    <source>
        <dbReference type="EMBL" id="KRN81681.1"/>
    </source>
</evidence>
<reference evidence="6" key="3">
    <citation type="submission" date="2021-09" db="EMBL/GenBank/DDBJ databases">
        <authorList>
            <person name="Gilroy R."/>
        </authorList>
    </citation>
    <scope>NUCLEOTIDE SEQUENCE</scope>
    <source>
        <strain evidence="6">CHK174-6876</strain>
    </source>
</reference>
<dbReference type="SUPFAM" id="SSF53807">
    <property type="entry name" value="Helical backbone' metal receptor"/>
    <property type="match status" value="1"/>
</dbReference>
<proteinExistence type="inferred from homology"/>
<accession>A0A0R2JWZ4</accession>
<dbReference type="AlphaFoldDB" id="A0A0R2JWZ4"/>
<dbReference type="PANTHER" id="PTHR42953">
    <property type="entry name" value="HIGH-AFFINITY ZINC UPTAKE SYSTEM PROTEIN ZNUA-RELATED"/>
    <property type="match status" value="1"/>
</dbReference>
<comment type="caution">
    <text evidence="7">The sequence shown here is derived from an EMBL/GenBank/DDBJ whole genome shotgun (WGS) entry which is preliminary data.</text>
</comment>
<evidence type="ECO:0000313" key="8">
    <source>
        <dbReference type="Proteomes" id="UP000051491"/>
    </source>
</evidence>
<dbReference type="PRINTS" id="PR00690">
    <property type="entry name" value="ADHESNFAMILY"/>
</dbReference>
<dbReference type="STRING" id="89059.LAC1533_0128"/>
<dbReference type="Gene3D" id="3.40.50.1980">
    <property type="entry name" value="Nitrogenase molybdenum iron protein domain"/>
    <property type="match status" value="2"/>
</dbReference>
<dbReference type="OrthoDB" id="9810636at2"/>
<dbReference type="GO" id="GO:0030001">
    <property type="term" value="P:metal ion transport"/>
    <property type="evidence" value="ECO:0007669"/>
    <property type="project" value="InterPro"/>
</dbReference>
<keyword evidence="2 5" id="KW-0813">Transport</keyword>
<organism evidence="7 8">
    <name type="scientific">Ligilactobacillus acidipiscis</name>
    <dbReference type="NCBI Taxonomy" id="89059"/>
    <lineage>
        <taxon>Bacteria</taxon>
        <taxon>Bacillati</taxon>
        <taxon>Bacillota</taxon>
        <taxon>Bacilli</taxon>
        <taxon>Lactobacillales</taxon>
        <taxon>Lactobacillaceae</taxon>
        <taxon>Ligilactobacillus</taxon>
    </lineage>
</organism>
<keyword evidence="4" id="KW-0732">Signal</keyword>
<protein>
    <submittedName>
        <fullName evidence="6">Metal ABC transporter solute-binding protein</fullName>
    </submittedName>
    <submittedName>
        <fullName evidence="7">Metal ion ABC transporter periplasmic protein</fullName>
    </submittedName>
</protein>
<dbReference type="Proteomes" id="UP000051491">
    <property type="component" value="Unassembled WGS sequence"/>
</dbReference>
<comment type="subcellular location">
    <subcellularLocation>
        <location evidence="1">Cell envelope</location>
    </subcellularLocation>
</comment>
<dbReference type="EMBL" id="JQBK01000062">
    <property type="protein sequence ID" value="KRN81681.1"/>
    <property type="molecule type" value="Genomic_DNA"/>
</dbReference>
<dbReference type="EMBL" id="DYXG01000014">
    <property type="protein sequence ID" value="HJE96213.1"/>
    <property type="molecule type" value="Genomic_DNA"/>
</dbReference>
<dbReference type="GO" id="GO:0030313">
    <property type="term" value="C:cell envelope"/>
    <property type="evidence" value="ECO:0007669"/>
    <property type="project" value="UniProtKB-SubCell"/>
</dbReference>
<dbReference type="PANTHER" id="PTHR42953:SF1">
    <property type="entry name" value="METAL-BINDING PROTEIN HI_0362-RELATED"/>
    <property type="match status" value="1"/>
</dbReference>